<name>A0A8J7HXP4_9NOST</name>
<dbReference type="AlphaFoldDB" id="A0A8J7HXP4"/>
<dbReference type="InterPro" id="IPR027417">
    <property type="entry name" value="P-loop_NTPase"/>
</dbReference>
<comment type="caution">
    <text evidence="1">The sequence shown here is derived from an EMBL/GenBank/DDBJ whole genome shotgun (WGS) entry which is preliminary data.</text>
</comment>
<accession>A0A8J7HXP4</accession>
<keyword evidence="2" id="KW-1185">Reference proteome</keyword>
<protein>
    <submittedName>
        <fullName evidence="1">AAA-like domain-containing protein</fullName>
    </submittedName>
</protein>
<reference evidence="1 2" key="1">
    <citation type="journal article" date="2021" name="Int. J. Syst. Evol. Microbiol.">
        <title>Amazonocrinis nigriterrae gen. nov., sp. nov., Atlanticothrix silvestris gen. nov., sp. nov. and Dendronalium phyllosphericum gen. nov., sp. nov., nostocacean cyanobacteria from Brazilian environments.</title>
        <authorList>
            <person name="Alvarenga D.O."/>
            <person name="Andreote A.P.D."/>
            <person name="Branco L.H.Z."/>
            <person name="Delbaje E."/>
            <person name="Cruz R.B."/>
            <person name="Varani A.M."/>
            <person name="Fiore M.F."/>
        </authorList>
    </citation>
    <scope>NUCLEOTIDE SEQUENCE [LARGE SCALE GENOMIC DNA]</scope>
    <source>
        <strain evidence="1 2">CENA67</strain>
    </source>
</reference>
<gene>
    <name evidence="1" type="ORF">I8748_25270</name>
</gene>
<dbReference type="Pfam" id="PF14516">
    <property type="entry name" value="AAA_35"/>
    <property type="match status" value="1"/>
</dbReference>
<dbReference type="Gene3D" id="3.40.50.300">
    <property type="entry name" value="P-loop containing nucleotide triphosphate hydrolases"/>
    <property type="match status" value="1"/>
</dbReference>
<dbReference type="EMBL" id="JAECZC010000062">
    <property type="protein sequence ID" value="MBH8565445.1"/>
    <property type="molecule type" value="Genomic_DNA"/>
</dbReference>
<organism evidence="1 2">
    <name type="scientific">Amazonocrinis nigriterrae CENA67</name>
    <dbReference type="NCBI Taxonomy" id="2794033"/>
    <lineage>
        <taxon>Bacteria</taxon>
        <taxon>Bacillati</taxon>
        <taxon>Cyanobacteriota</taxon>
        <taxon>Cyanophyceae</taxon>
        <taxon>Nostocales</taxon>
        <taxon>Nostocaceae</taxon>
        <taxon>Amazonocrinis</taxon>
        <taxon>Amazonocrinis nigriterrae</taxon>
    </lineage>
</organism>
<dbReference type="SUPFAM" id="SSF52540">
    <property type="entry name" value="P-loop containing nucleoside triphosphate hydrolases"/>
    <property type="match status" value="1"/>
</dbReference>
<sequence>MKQAKTTRKRGVLLTSVGLKRLQRAIRAVEIKQNNGARFSLDELSDRIKVSTKTLNRLWYSSTTVDRRTLTLCFKAFGLELCEQDYSMEPELEENETTEAFYSSLDLDDKPIYPLTSIVKGSFIKLQPQNLEFSCSYPDGPVPLNSCLYIKRSPIEELVYQEITQPGSVVRIHAPREMGKSSLVLRVLAFAHRQEYYTIKLDCHQIDAFCLSNLDQFFRSFCWRLATELGIDPQLDTHWDEEIGSKLSCSFYLKNYLLKQIQRPIVLVLERIDRLFEYPKIAQEFFPLLRSWHEEAHQDSNWQKLRLVIVYSTEVHVSLDINRSPFNIGLPLRLSEFSYEQVEELARRHGLEWNSRKEASQLMSLVGGHPALIRIALYYLACQGMTLEQLLQEAIANGGIYRQHLWRYWTQLQENLSLLEAYTQVVTANQSIYLDPIEVYKLDSLGLIAYEGDRIKPRCELYRVYFAKQLSRRQDAKRRRKEEKAF</sequence>
<evidence type="ECO:0000313" key="1">
    <source>
        <dbReference type="EMBL" id="MBH8565445.1"/>
    </source>
</evidence>
<evidence type="ECO:0000313" key="2">
    <source>
        <dbReference type="Proteomes" id="UP000632766"/>
    </source>
</evidence>
<dbReference type="Proteomes" id="UP000632766">
    <property type="component" value="Unassembled WGS sequence"/>
</dbReference>
<proteinExistence type="predicted"/>